<dbReference type="Gene3D" id="3.30.530.20">
    <property type="match status" value="1"/>
</dbReference>
<organism evidence="2 3">
    <name type="scientific">Leucobacter komagatae</name>
    <dbReference type="NCBI Taxonomy" id="55969"/>
    <lineage>
        <taxon>Bacteria</taxon>
        <taxon>Bacillati</taxon>
        <taxon>Actinomycetota</taxon>
        <taxon>Actinomycetes</taxon>
        <taxon>Micrococcales</taxon>
        <taxon>Microbacteriaceae</taxon>
        <taxon>Leucobacter</taxon>
    </lineage>
</organism>
<evidence type="ECO:0000313" key="2">
    <source>
        <dbReference type="EMBL" id="TQL43225.1"/>
    </source>
</evidence>
<proteinExistence type="predicted"/>
<dbReference type="AlphaFoldDB" id="A0A542Y590"/>
<sequence>MPRGSRRPRDRGLYVEIHIDAPMERVWELTQDPHLHARWDARFSKITPTAVRENGAQEFGYELDLGVHTIRGTGVSLGEKRTESGQRTSALLFTTEDPLSPLGDGRGYWRYVPSGNGVRFFTGYDYEPGWGALGRLLDPILTRRLVWWLTAWSFDRLRLWAEQGIEPERVGWWRGWLGGPRASARNCASRPLPQATPPNPGDGVSRSHWSAHPTRIMDDAPHILTELGDVGTILPRQRRTRRRGTHD</sequence>
<dbReference type="RefSeq" id="WP_141886574.1">
    <property type="nucleotide sequence ID" value="NZ_BAAAUY010000010.1"/>
</dbReference>
<feature type="region of interest" description="Disordered" evidence="1">
    <location>
        <begin position="185"/>
        <end position="209"/>
    </location>
</feature>
<evidence type="ECO:0000256" key="1">
    <source>
        <dbReference type="SAM" id="MobiDB-lite"/>
    </source>
</evidence>
<comment type="caution">
    <text evidence="2">The sequence shown here is derived from an EMBL/GenBank/DDBJ whole genome shotgun (WGS) entry which is preliminary data.</text>
</comment>
<name>A0A542Y590_9MICO</name>
<dbReference type="InterPro" id="IPR019587">
    <property type="entry name" value="Polyketide_cyclase/dehydratase"/>
</dbReference>
<protein>
    <submittedName>
        <fullName evidence="2">Polyketide cyclase/dehydrase/lipid transport protein</fullName>
    </submittedName>
</protein>
<evidence type="ECO:0000313" key="3">
    <source>
        <dbReference type="Proteomes" id="UP000319094"/>
    </source>
</evidence>
<dbReference type="EMBL" id="VFON01000001">
    <property type="protein sequence ID" value="TQL43225.1"/>
    <property type="molecule type" value="Genomic_DNA"/>
</dbReference>
<dbReference type="InterPro" id="IPR023393">
    <property type="entry name" value="START-like_dom_sf"/>
</dbReference>
<dbReference type="Pfam" id="PF10604">
    <property type="entry name" value="Polyketide_cyc2"/>
    <property type="match status" value="1"/>
</dbReference>
<keyword evidence="3" id="KW-1185">Reference proteome</keyword>
<reference evidence="2 3" key="1">
    <citation type="submission" date="2019-06" db="EMBL/GenBank/DDBJ databases">
        <title>Sequencing the genomes of 1000 actinobacteria strains.</title>
        <authorList>
            <person name="Klenk H.-P."/>
        </authorList>
    </citation>
    <scope>NUCLEOTIDE SEQUENCE [LARGE SCALE GENOMIC DNA]</scope>
    <source>
        <strain evidence="2 3">DSM 8803</strain>
    </source>
</reference>
<gene>
    <name evidence="2" type="ORF">FB468_1242</name>
</gene>
<dbReference type="OrthoDB" id="6199084at2"/>
<dbReference type="Proteomes" id="UP000319094">
    <property type="component" value="Unassembled WGS sequence"/>
</dbReference>
<dbReference type="CDD" id="cd07812">
    <property type="entry name" value="SRPBCC"/>
    <property type="match status" value="1"/>
</dbReference>
<dbReference type="SUPFAM" id="SSF55961">
    <property type="entry name" value="Bet v1-like"/>
    <property type="match status" value="1"/>
</dbReference>
<accession>A0A542Y590</accession>